<dbReference type="Pfam" id="PF13481">
    <property type="entry name" value="AAA_25"/>
    <property type="match status" value="1"/>
</dbReference>
<dbReference type="Pfam" id="PF09250">
    <property type="entry name" value="Prim-Pol"/>
    <property type="match status" value="1"/>
</dbReference>
<accession>A0A498QJ90</accession>
<name>A0A498QJ90_9MYCO</name>
<reference evidence="3 4" key="1">
    <citation type="submission" date="2018-09" db="EMBL/GenBank/DDBJ databases">
        <authorList>
            <person name="Tagini F."/>
        </authorList>
    </citation>
    <scope>NUCLEOTIDE SEQUENCE [LARGE SCALE GENOMIC DNA]</scope>
    <source>
        <strain evidence="3 4">MK142</strain>
    </source>
</reference>
<dbReference type="InterPro" id="IPR015330">
    <property type="entry name" value="DNA_primase/pol_bifunc_N"/>
</dbReference>
<dbReference type="Proteomes" id="UP000268285">
    <property type="component" value="Unassembled WGS sequence"/>
</dbReference>
<evidence type="ECO:0000256" key="1">
    <source>
        <dbReference type="SAM" id="MobiDB-lite"/>
    </source>
</evidence>
<evidence type="ECO:0000313" key="3">
    <source>
        <dbReference type="EMBL" id="VBA46736.1"/>
    </source>
</evidence>
<evidence type="ECO:0000313" key="4">
    <source>
        <dbReference type="Proteomes" id="UP000268285"/>
    </source>
</evidence>
<evidence type="ECO:0000259" key="2">
    <source>
        <dbReference type="Pfam" id="PF09250"/>
    </source>
</evidence>
<dbReference type="OrthoDB" id="3171622at2"/>
<organism evidence="3 4">
    <name type="scientific">Mycobacterium pseudokansasii</name>
    <dbReference type="NCBI Taxonomy" id="2341080"/>
    <lineage>
        <taxon>Bacteria</taxon>
        <taxon>Bacillati</taxon>
        <taxon>Actinomycetota</taxon>
        <taxon>Actinomycetes</taxon>
        <taxon>Mycobacteriales</taxon>
        <taxon>Mycobacteriaceae</taxon>
        <taxon>Mycobacterium</taxon>
    </lineage>
</organism>
<proteinExistence type="predicted"/>
<keyword evidence="4" id="KW-1185">Reference proteome</keyword>
<dbReference type="Gene3D" id="3.40.50.300">
    <property type="entry name" value="P-loop containing nucleotide triphosphate hydrolases"/>
    <property type="match status" value="1"/>
</dbReference>
<sequence length="553" mass="60208">MGTLPLPRGQKSSPPTGFTGGGRPHPDDEQVATWIRDHRSGNIALRLSDVPRESLADRDDLPPIYAGNNVDGWELVGIDVDNYSKGDSEKRGAEQLRDLEAELGQLPATALSGARLSTGSCIAVFLVPKGYRFAGKAEDSIEVIQKRHRYMVVHPSTNPDAEDALYEWGWGAPSKLADAGAESLERFEDGMPTLEQVAVLPKAWFTHLTRGGMGESDDPISGLSDGQLWEWLEARPGYGDGMCSEMESAVDEWVAKIEASSSTHDVLRDAHWRLLKLASEGHAGVKAALDQVTRAGWPAAVGKRDLETLGAEMGRSIAGALDKIQPIWGDYVPEDTCAVDKTKFDCDAWTDRLANDPGRAGRYCLVTARELAEPVEPMRWLVRGIWPERSAGVLAGDKKSLKTWNLQALALAVASGRPLFDKYHVVSPGPALYLPGEGGRTTFANRHQVIAERYGITDILPDLEFGAEFGVGMLDDGEFTDAIKRHLDELQPALVVLDPLHAYHPGDVEVQNVYARGPMLANLRELIGGEAALIVGDHFKKTTGTRLDLDNIA</sequence>
<feature type="region of interest" description="Disordered" evidence="1">
    <location>
        <begin position="1"/>
        <end position="29"/>
    </location>
</feature>
<dbReference type="EMBL" id="UPHU01000001">
    <property type="protein sequence ID" value="VBA46736.1"/>
    <property type="molecule type" value="Genomic_DNA"/>
</dbReference>
<dbReference type="InterPro" id="IPR027417">
    <property type="entry name" value="P-loop_NTPase"/>
</dbReference>
<gene>
    <name evidence="3" type="ORF">LAUMK142_00449</name>
</gene>
<protein>
    <recommendedName>
        <fullName evidence="2">DNA primase/polymerase bifunctional N-terminal domain-containing protein</fullName>
    </recommendedName>
</protein>
<dbReference type="AlphaFoldDB" id="A0A498QJ90"/>
<feature type="domain" description="DNA primase/polymerase bifunctional N-terminal" evidence="2">
    <location>
        <begin position="5"/>
        <end position="169"/>
    </location>
</feature>